<evidence type="ECO:0000256" key="1">
    <source>
        <dbReference type="ARBA" id="ARBA00001164"/>
    </source>
</evidence>
<evidence type="ECO:0000313" key="13">
    <source>
        <dbReference type="Proteomes" id="UP000295247"/>
    </source>
</evidence>
<dbReference type="Proteomes" id="UP000295247">
    <property type="component" value="Unassembled WGS sequence"/>
</dbReference>
<dbReference type="EMBL" id="SMDC01000014">
    <property type="protein sequence ID" value="TCW33373.1"/>
    <property type="molecule type" value="Genomic_DNA"/>
</dbReference>
<evidence type="ECO:0000256" key="5">
    <source>
        <dbReference type="ARBA" id="ARBA00022272"/>
    </source>
</evidence>
<comment type="catalytic activity">
    <reaction evidence="1 10">
        <text>N-(5-phospho-beta-D-ribosyl)anthranilate = 1-(2-carboxyphenylamino)-1-deoxy-D-ribulose 5-phosphate</text>
        <dbReference type="Rhea" id="RHEA:21540"/>
        <dbReference type="ChEBI" id="CHEBI:18277"/>
        <dbReference type="ChEBI" id="CHEBI:58613"/>
        <dbReference type="EC" id="5.3.1.24"/>
    </reaction>
</comment>
<protein>
    <recommendedName>
        <fullName evidence="5 10">N-(5'-phosphoribosyl)anthranilate isomerase</fullName>
        <shortName evidence="10">PRAI</shortName>
        <ecNumber evidence="4 10">5.3.1.24</ecNumber>
    </recommendedName>
</protein>
<accession>A0A4R4A636</accession>
<evidence type="ECO:0000256" key="10">
    <source>
        <dbReference type="HAMAP-Rule" id="MF_00135"/>
    </source>
</evidence>
<evidence type="ECO:0000256" key="4">
    <source>
        <dbReference type="ARBA" id="ARBA00012572"/>
    </source>
</evidence>
<dbReference type="PANTHER" id="PTHR42894">
    <property type="entry name" value="N-(5'-PHOSPHORIBOSYL)ANTHRANILATE ISOMERASE"/>
    <property type="match status" value="1"/>
</dbReference>
<evidence type="ECO:0000256" key="8">
    <source>
        <dbReference type="ARBA" id="ARBA00023141"/>
    </source>
</evidence>
<keyword evidence="7 10" id="KW-0822">Tryptophan biosynthesis</keyword>
<dbReference type="EC" id="5.3.1.24" evidence="4 10"/>
<evidence type="ECO:0000256" key="6">
    <source>
        <dbReference type="ARBA" id="ARBA00022605"/>
    </source>
</evidence>
<comment type="pathway">
    <text evidence="2 10">Amino-acid biosynthesis; L-tryptophan biosynthesis; L-tryptophan from chorismate: step 3/5.</text>
</comment>
<keyword evidence="9 10" id="KW-0413">Isomerase</keyword>
<comment type="similarity">
    <text evidence="3 10">Belongs to the TrpF family.</text>
</comment>
<dbReference type="NCBIfam" id="NF002298">
    <property type="entry name" value="PRK01222.1-4"/>
    <property type="match status" value="1"/>
</dbReference>
<dbReference type="CDD" id="cd00405">
    <property type="entry name" value="PRAI"/>
    <property type="match status" value="1"/>
</dbReference>
<evidence type="ECO:0000313" key="12">
    <source>
        <dbReference type="EMBL" id="TCW33373.1"/>
    </source>
</evidence>
<evidence type="ECO:0000256" key="2">
    <source>
        <dbReference type="ARBA" id="ARBA00004664"/>
    </source>
</evidence>
<dbReference type="FunFam" id="3.20.20.70:FF:000075">
    <property type="entry name" value="Tryptophan biosynthesis protein TRP1"/>
    <property type="match status" value="1"/>
</dbReference>
<dbReference type="HAMAP" id="MF_00135">
    <property type="entry name" value="PRAI"/>
    <property type="match status" value="1"/>
</dbReference>
<dbReference type="InterPro" id="IPR013785">
    <property type="entry name" value="Aldolase_TIM"/>
</dbReference>
<gene>
    <name evidence="10" type="primary">trpF</name>
    <name evidence="12" type="ORF">EDC29_11420</name>
</gene>
<dbReference type="GO" id="GO:0004640">
    <property type="term" value="F:phosphoribosylanthranilate isomerase activity"/>
    <property type="evidence" value="ECO:0007669"/>
    <property type="project" value="UniProtKB-UniRule"/>
</dbReference>
<proteinExistence type="inferred from homology"/>
<feature type="domain" description="N-(5'phosphoribosyl) anthranilate isomerase (PRAI)" evidence="11">
    <location>
        <begin position="6"/>
        <end position="200"/>
    </location>
</feature>
<keyword evidence="8 10" id="KW-0057">Aromatic amino acid biosynthesis</keyword>
<dbReference type="NCBIfam" id="NF002299">
    <property type="entry name" value="PRK01222.1-6"/>
    <property type="match status" value="1"/>
</dbReference>
<dbReference type="AlphaFoldDB" id="A0A4R4A636"/>
<name>A0A4R4A636_MARGR</name>
<evidence type="ECO:0000256" key="3">
    <source>
        <dbReference type="ARBA" id="ARBA00007571"/>
    </source>
</evidence>
<dbReference type="Pfam" id="PF00697">
    <property type="entry name" value="PRAI"/>
    <property type="match status" value="1"/>
</dbReference>
<organism evidence="12 13">
    <name type="scientific">Marichromatium gracile</name>
    <name type="common">Chromatium gracile</name>
    <dbReference type="NCBI Taxonomy" id="1048"/>
    <lineage>
        <taxon>Bacteria</taxon>
        <taxon>Pseudomonadati</taxon>
        <taxon>Pseudomonadota</taxon>
        <taxon>Gammaproteobacteria</taxon>
        <taxon>Chromatiales</taxon>
        <taxon>Chromatiaceae</taxon>
        <taxon>Marichromatium</taxon>
    </lineage>
</organism>
<evidence type="ECO:0000256" key="9">
    <source>
        <dbReference type="ARBA" id="ARBA00023235"/>
    </source>
</evidence>
<dbReference type="InterPro" id="IPR001240">
    <property type="entry name" value="PRAI_dom"/>
</dbReference>
<dbReference type="Gene3D" id="3.20.20.70">
    <property type="entry name" value="Aldolase class I"/>
    <property type="match status" value="1"/>
</dbReference>
<keyword evidence="6 10" id="KW-0028">Amino-acid biosynthesis</keyword>
<comment type="caution">
    <text evidence="12">The sequence shown here is derived from an EMBL/GenBank/DDBJ whole genome shotgun (WGS) entry which is preliminary data.</text>
</comment>
<sequence length="210" mass="22261">MIRTRVKICGLTRAADIDAAAAAGADAVGLVFHPDSPRAVSIAQARSLCERLPPFVTAVGLFVDADPERVRETLRQVPLELLQFHGEESPEYCAAFGRRWIKAVRMRPGIVLEAVRARYAGGAGLLLDTYRAGVAGGTGERFDWARIPQALRGEIVLAGGLAPDNVAAAIAAVRPFGVDVSGGVEASKGVKDHAKISAFMTGVRDGDRCR</sequence>
<evidence type="ECO:0000259" key="11">
    <source>
        <dbReference type="Pfam" id="PF00697"/>
    </source>
</evidence>
<dbReference type="UniPathway" id="UPA00035">
    <property type="reaction ID" value="UER00042"/>
</dbReference>
<evidence type="ECO:0000256" key="7">
    <source>
        <dbReference type="ARBA" id="ARBA00022822"/>
    </source>
</evidence>
<dbReference type="SUPFAM" id="SSF51366">
    <property type="entry name" value="Ribulose-phoshate binding barrel"/>
    <property type="match status" value="1"/>
</dbReference>
<dbReference type="InterPro" id="IPR044643">
    <property type="entry name" value="TrpF_fam"/>
</dbReference>
<dbReference type="InterPro" id="IPR011060">
    <property type="entry name" value="RibuloseP-bd_barrel"/>
</dbReference>
<dbReference type="PANTHER" id="PTHR42894:SF1">
    <property type="entry name" value="N-(5'-PHOSPHORIBOSYL)ANTHRANILATE ISOMERASE"/>
    <property type="match status" value="1"/>
</dbReference>
<reference evidence="12 13" key="1">
    <citation type="submission" date="2019-03" db="EMBL/GenBank/DDBJ databases">
        <title>Genomic Encyclopedia of Type Strains, Phase IV (KMG-IV): sequencing the most valuable type-strain genomes for metagenomic binning, comparative biology and taxonomic classification.</title>
        <authorList>
            <person name="Goeker M."/>
        </authorList>
    </citation>
    <scope>NUCLEOTIDE SEQUENCE [LARGE SCALE GENOMIC DNA]</scope>
    <source>
        <strain evidence="12 13">DSM 203</strain>
    </source>
</reference>
<dbReference type="GO" id="GO:0000162">
    <property type="term" value="P:L-tryptophan biosynthetic process"/>
    <property type="evidence" value="ECO:0007669"/>
    <property type="project" value="UniProtKB-UniRule"/>
</dbReference>